<sequence length="322" mass="37073">MPDKDLFISFIDKVITSAEIKDITIEKDLLTDYAIHVDRPAKKSKSKIDFKAALPSFFIVEEFYSEFLSFFKIQDKLYPVIGKPGSFTLEFNSDKFSLIEDALSNLFSLIRNRADINSYIKNNNIPTQAMEKLLNHIIENDLVIDITNKHSNNEIIKLDKNDAEFYIKTVNRLTKLNVTSQQVPQADTLDKVFNMTININENGFLNRETINLSERHILYYLDACKILGFVSESNSTTSIGQQIALSDVGQKLAIAAKCFESSHCGWSWIMWSKVKKLTDINPSSANDFLDECAPTLSRSTRERRARTLRTWCEELKQHYQEW</sequence>
<gene>
    <name evidence="1" type="ORF">ETE62_25620</name>
</gene>
<accession>A0A483F0P5</accession>
<protein>
    <submittedName>
        <fullName evidence="1">Uncharacterized protein</fullName>
    </submittedName>
</protein>
<organism evidence="1">
    <name type="scientific">Klebsiella pneumoniae</name>
    <dbReference type="NCBI Taxonomy" id="573"/>
    <lineage>
        <taxon>Bacteria</taxon>
        <taxon>Pseudomonadati</taxon>
        <taxon>Pseudomonadota</taxon>
        <taxon>Gammaproteobacteria</taxon>
        <taxon>Enterobacterales</taxon>
        <taxon>Enterobacteriaceae</taxon>
        <taxon>Klebsiella/Raoultella group</taxon>
        <taxon>Klebsiella</taxon>
        <taxon>Klebsiella pneumoniae complex</taxon>
    </lineage>
</organism>
<reference evidence="1" key="1">
    <citation type="submission" date="2019-01" db="EMBL/GenBank/DDBJ databases">
        <authorList>
            <person name="Lista F."/>
            <person name="Anselmo A."/>
        </authorList>
    </citation>
    <scope>NUCLEOTIDE SEQUENCE</scope>
    <source>
        <strain evidence="1">22S</strain>
    </source>
</reference>
<comment type="caution">
    <text evidence="1">The sequence shown here is derived from an EMBL/GenBank/DDBJ whole genome shotgun (WGS) entry which is preliminary data.</text>
</comment>
<dbReference type="EMBL" id="SDCA01000057">
    <property type="protein sequence ID" value="TCW89470.1"/>
    <property type="molecule type" value="Genomic_DNA"/>
</dbReference>
<proteinExistence type="predicted"/>
<dbReference type="AlphaFoldDB" id="A0A483F0P5"/>
<evidence type="ECO:0000313" key="1">
    <source>
        <dbReference type="EMBL" id="TCW89470.1"/>
    </source>
</evidence>
<name>A0A483F0P5_KLEPN</name>